<dbReference type="RefSeq" id="WP_166508219.1">
    <property type="nucleotide sequence ID" value="NZ_CP043026.1"/>
</dbReference>
<dbReference type="KEGG" id="schi:SCHIN_v1c06370"/>
<evidence type="ECO:0000313" key="2">
    <source>
        <dbReference type="Proteomes" id="UP000323144"/>
    </source>
</evidence>
<accession>A0A5B9Y433</accession>
<sequence length="352" mass="40427">MNLKALIRINMSIIAVSPTSFLVACNSNSSTIGHFEMNHNLAYEQMFDNYKIIPVLEEKQESNSGSEDVTQTHSKLFVNNDKLQLNCNNFVCDNLSIEYSGKQFTNDMYNFTNSNIEFSEIKKAQFAMDYLASKYNLIPDTTNQENIIYDLKDKGLIVDYNSSQYSYQQINEEKELVLTSSANVNYEVDGLDWDSLDFYDINNKFSLDILNLLVNNNEVDNQYKANIGEIKQNNDIDNSENNEAEIEKKYVLNITVSEKNLNNVQNILKVILNNVDKNLNFKMTEIEEENPGVGEDENQTSNEVKYEYIADLQNKFIMDKYLLSRISISTVKEIETPNPDEDGSKGENTNDF</sequence>
<protein>
    <recommendedName>
        <fullName evidence="3">Lipoprotein</fullName>
    </recommendedName>
</protein>
<dbReference type="Proteomes" id="UP000323144">
    <property type="component" value="Chromosome"/>
</dbReference>
<dbReference type="AlphaFoldDB" id="A0A5B9Y433"/>
<proteinExistence type="predicted"/>
<evidence type="ECO:0000313" key="1">
    <source>
        <dbReference type="EMBL" id="QEH61834.1"/>
    </source>
</evidence>
<organism evidence="1 2">
    <name type="scientific">Spiroplasma chinense</name>
    <dbReference type="NCBI Taxonomy" id="216932"/>
    <lineage>
        <taxon>Bacteria</taxon>
        <taxon>Bacillati</taxon>
        <taxon>Mycoplasmatota</taxon>
        <taxon>Mollicutes</taxon>
        <taxon>Entomoplasmatales</taxon>
        <taxon>Spiroplasmataceae</taxon>
        <taxon>Spiroplasma</taxon>
    </lineage>
</organism>
<keyword evidence="2" id="KW-1185">Reference proteome</keyword>
<dbReference type="PROSITE" id="PS51257">
    <property type="entry name" value="PROKAR_LIPOPROTEIN"/>
    <property type="match status" value="1"/>
</dbReference>
<dbReference type="EMBL" id="CP043026">
    <property type="protein sequence ID" value="QEH61834.1"/>
    <property type="molecule type" value="Genomic_DNA"/>
</dbReference>
<name>A0A5B9Y433_9MOLU</name>
<gene>
    <name evidence="1" type="ORF">SCHIN_v1c06370</name>
</gene>
<reference evidence="1 2" key="1">
    <citation type="submission" date="2019-08" db="EMBL/GenBank/DDBJ databases">
        <title>Complete genome sequence of Spiroplasma chinense CCH (DSM 19755).</title>
        <authorList>
            <person name="Shen H.-Y."/>
            <person name="Lin Y.-C."/>
            <person name="Chou L."/>
            <person name="Kuo C.-H."/>
        </authorList>
    </citation>
    <scope>NUCLEOTIDE SEQUENCE [LARGE SCALE GENOMIC DNA]</scope>
    <source>
        <strain evidence="1 2">CCH</strain>
    </source>
</reference>
<evidence type="ECO:0008006" key="3">
    <source>
        <dbReference type="Google" id="ProtNLM"/>
    </source>
</evidence>